<keyword evidence="3" id="KW-1185">Reference proteome</keyword>
<feature type="compositionally biased region" description="Gly residues" evidence="1">
    <location>
        <begin position="450"/>
        <end position="460"/>
    </location>
</feature>
<sequence>ITNVSYLILIIYELYKQAIENKNSFAQYNLGLYYQKVEKDDIKAFEWFEKSAIQKQDEAQNHLGYFYENGIGVQKNLKKAFFWYQKSAENGNKFAQYNLISYYLNGWKVDEKSGEQENDDIQYYKLGYFYEIQKDFKKSFYWYQKSAENGNKFAQYNLGLCYQNGWGIEADEVEAFKWYKKSAKQDNSDAQNYLGFLYKHGINKQKDLGKSFYWYQKSAKNGNKIAQYNLANFYRYGWGIEKNEIGAQKCNNITDDNDDNPFSYIQFDEPIVNANCDTDSEFITVKTNIFPGISETSYNEVKKLQQLLISRKDDIDHVLELQPIYAIGVDFQKNSTRPCISCLVAKSLDITVLECLEAIFEDQFEVIYKVVTPLNIIDDDNLTNYYNEENLEEGGNNSNNGSGSGSSSNNNYNGNYNNNGKNNDNNNNKNNGNNNINNNGNGGNNNDNYGGDGDGGGDGGDSGKKKENRIYVSSKVNARIINSEFLQDFNISANLWAKIIPFEENINLLEYDVDVNVCGIGDLLSNQYPLFSKRGIGYLLDSVEVHVSPLPNNGNTLFGLKGISRPRQLNRNIEYSMGSERNIGGQIGIPKITDSNITGGLKKNYNTKYSSDEWKLSYKGPNTKGERWLYQYVDHNLDKDGGHRESFVPGVHSSQWFIYEGMRGFCMTITQVLRCEMTHGWRRFLPYTKTSLHLYPKMAHNLRVTFNELESFNSKLKNLTKTCYYNNDGINIMVGCDEMKNQSTSKRKTQNIQNLDGMIERSLGSLEIK</sequence>
<feature type="non-terminal residue" evidence="2">
    <location>
        <position position="1"/>
    </location>
</feature>
<name>A0A2Z6Q1U2_9GLOM</name>
<dbReference type="Proteomes" id="UP000247702">
    <property type="component" value="Unassembled WGS sequence"/>
</dbReference>
<evidence type="ECO:0008006" key="4">
    <source>
        <dbReference type="Google" id="ProtNLM"/>
    </source>
</evidence>
<accession>A0A2Z6Q1U2</accession>
<dbReference type="InterPro" id="IPR011990">
    <property type="entry name" value="TPR-like_helical_dom_sf"/>
</dbReference>
<evidence type="ECO:0000313" key="2">
    <source>
        <dbReference type="EMBL" id="GBB83415.1"/>
    </source>
</evidence>
<dbReference type="EMBL" id="BEXD01000018">
    <property type="protein sequence ID" value="GBB83415.1"/>
    <property type="molecule type" value="Genomic_DNA"/>
</dbReference>
<proteinExistence type="predicted"/>
<comment type="caution">
    <text evidence="2">The sequence shown here is derived from an EMBL/GenBank/DDBJ whole genome shotgun (WGS) entry which is preliminary data.</text>
</comment>
<evidence type="ECO:0000256" key="1">
    <source>
        <dbReference type="SAM" id="MobiDB-lite"/>
    </source>
</evidence>
<dbReference type="Pfam" id="PF08238">
    <property type="entry name" value="Sel1"/>
    <property type="match status" value="6"/>
</dbReference>
<feature type="compositionally biased region" description="Low complexity" evidence="1">
    <location>
        <begin position="388"/>
        <end position="449"/>
    </location>
</feature>
<gene>
    <name evidence="2" type="ORF">RclHR1_10130010</name>
</gene>
<feature type="region of interest" description="Disordered" evidence="1">
    <location>
        <begin position="388"/>
        <end position="464"/>
    </location>
</feature>
<dbReference type="PANTHER" id="PTHR45011:SF1">
    <property type="entry name" value="DAP3-BINDING CELL DEATH ENHANCER 1"/>
    <property type="match status" value="1"/>
</dbReference>
<evidence type="ECO:0000313" key="3">
    <source>
        <dbReference type="Proteomes" id="UP000247702"/>
    </source>
</evidence>
<dbReference type="InterPro" id="IPR052748">
    <property type="entry name" value="ISR_Activator"/>
</dbReference>
<dbReference type="SMART" id="SM00671">
    <property type="entry name" value="SEL1"/>
    <property type="match status" value="6"/>
</dbReference>
<dbReference type="Gene3D" id="1.25.40.10">
    <property type="entry name" value="Tetratricopeptide repeat domain"/>
    <property type="match status" value="2"/>
</dbReference>
<reference evidence="2 3" key="1">
    <citation type="submission" date="2017-11" db="EMBL/GenBank/DDBJ databases">
        <title>The genome of Rhizophagus clarus HR1 reveals common genetic basis of auxotrophy among arbuscular mycorrhizal fungi.</title>
        <authorList>
            <person name="Kobayashi Y."/>
        </authorList>
    </citation>
    <scope>NUCLEOTIDE SEQUENCE [LARGE SCALE GENOMIC DNA]</scope>
    <source>
        <strain evidence="2 3">HR1</strain>
    </source>
</reference>
<dbReference type="InterPro" id="IPR006597">
    <property type="entry name" value="Sel1-like"/>
</dbReference>
<organism evidence="2 3">
    <name type="scientific">Rhizophagus clarus</name>
    <dbReference type="NCBI Taxonomy" id="94130"/>
    <lineage>
        <taxon>Eukaryota</taxon>
        <taxon>Fungi</taxon>
        <taxon>Fungi incertae sedis</taxon>
        <taxon>Mucoromycota</taxon>
        <taxon>Glomeromycotina</taxon>
        <taxon>Glomeromycetes</taxon>
        <taxon>Glomerales</taxon>
        <taxon>Glomeraceae</taxon>
        <taxon>Rhizophagus</taxon>
    </lineage>
</organism>
<dbReference type="AlphaFoldDB" id="A0A2Z6Q1U2"/>
<protein>
    <recommendedName>
        <fullName evidence="4">HCP-like protein</fullName>
    </recommendedName>
</protein>
<dbReference type="SUPFAM" id="SSF81901">
    <property type="entry name" value="HCP-like"/>
    <property type="match status" value="2"/>
</dbReference>
<dbReference type="PANTHER" id="PTHR45011">
    <property type="entry name" value="DAP3-BINDING CELL DEATH ENHANCER 1"/>
    <property type="match status" value="1"/>
</dbReference>